<sequence>MTAMGRTLMRGVLTCVLLLGGVAADIFLHVPRGSNNRLNEVTANRKNANRLYDSQDNDKGGYNVGDKTDKPAGMNQANQYSMKYFQSGPYNTMNGGEGRSFMDIEWTNQHGCGNNVDTHCNIVLQYMCQDDVDGAGNIDTLRNGLTTDTQGYVRPGRNTVTNKNRKKTDVKMNRGLHESWDWSFRTKSFNVKPYNECIHPDGWSRYNNEEDCTSNGGQWLLLHSYLEKASDKTNKNACENTKTAGLVYKWAVPHDSTNGYQPECLVKSSAPDCIIAPWTRLVHSRDLACPQR</sequence>
<dbReference type="EMBL" id="BMAT01011320">
    <property type="protein sequence ID" value="GFR70431.1"/>
    <property type="molecule type" value="Genomic_DNA"/>
</dbReference>
<dbReference type="PANTHER" id="PTHR35170">
    <property type="entry name" value="PROTEIN DD3-3"/>
    <property type="match status" value="1"/>
</dbReference>
<feature type="chain" id="PRO_5043977386" evidence="2">
    <location>
        <begin position="25"/>
        <end position="292"/>
    </location>
</feature>
<dbReference type="Proteomes" id="UP000762676">
    <property type="component" value="Unassembled WGS sequence"/>
</dbReference>
<accession>A0AAV4FDF4</accession>
<gene>
    <name evidence="3" type="ORF">ElyMa_005653500</name>
</gene>
<feature type="signal peptide" evidence="2">
    <location>
        <begin position="1"/>
        <end position="24"/>
    </location>
</feature>
<evidence type="ECO:0000256" key="2">
    <source>
        <dbReference type="SAM" id="SignalP"/>
    </source>
</evidence>
<evidence type="ECO:0000256" key="1">
    <source>
        <dbReference type="SAM" id="MobiDB-lite"/>
    </source>
</evidence>
<proteinExistence type="predicted"/>
<evidence type="ECO:0000313" key="3">
    <source>
        <dbReference type="EMBL" id="GFR70431.1"/>
    </source>
</evidence>
<keyword evidence="4" id="KW-1185">Reference proteome</keyword>
<dbReference type="InterPro" id="IPR053320">
    <property type="entry name" value="Protein_DD3-3_O-glyco"/>
</dbReference>
<dbReference type="AlphaFoldDB" id="A0AAV4FDF4"/>
<feature type="region of interest" description="Disordered" evidence="1">
    <location>
        <begin position="47"/>
        <end position="73"/>
    </location>
</feature>
<name>A0AAV4FDF4_9GAST</name>
<evidence type="ECO:0000313" key="4">
    <source>
        <dbReference type="Proteomes" id="UP000762676"/>
    </source>
</evidence>
<keyword evidence="2" id="KW-0732">Signal</keyword>
<organism evidence="3 4">
    <name type="scientific">Elysia marginata</name>
    <dbReference type="NCBI Taxonomy" id="1093978"/>
    <lineage>
        <taxon>Eukaryota</taxon>
        <taxon>Metazoa</taxon>
        <taxon>Spiralia</taxon>
        <taxon>Lophotrochozoa</taxon>
        <taxon>Mollusca</taxon>
        <taxon>Gastropoda</taxon>
        <taxon>Heterobranchia</taxon>
        <taxon>Euthyneura</taxon>
        <taxon>Panpulmonata</taxon>
        <taxon>Sacoglossa</taxon>
        <taxon>Placobranchoidea</taxon>
        <taxon>Plakobranchidae</taxon>
        <taxon>Elysia</taxon>
    </lineage>
</organism>
<dbReference type="PANTHER" id="PTHR35170:SF2">
    <property type="entry name" value="PROTEIN DD3-3"/>
    <property type="match status" value="1"/>
</dbReference>
<comment type="caution">
    <text evidence="3">The sequence shown here is derived from an EMBL/GenBank/DDBJ whole genome shotgun (WGS) entry which is preliminary data.</text>
</comment>
<protein>
    <submittedName>
        <fullName evidence="3">Protein DD3-3-like</fullName>
    </submittedName>
</protein>
<reference evidence="3 4" key="1">
    <citation type="journal article" date="2021" name="Elife">
        <title>Chloroplast acquisition without the gene transfer in kleptoplastic sea slugs, Plakobranchus ocellatus.</title>
        <authorList>
            <person name="Maeda T."/>
            <person name="Takahashi S."/>
            <person name="Yoshida T."/>
            <person name="Shimamura S."/>
            <person name="Takaki Y."/>
            <person name="Nagai Y."/>
            <person name="Toyoda A."/>
            <person name="Suzuki Y."/>
            <person name="Arimoto A."/>
            <person name="Ishii H."/>
            <person name="Satoh N."/>
            <person name="Nishiyama T."/>
            <person name="Hasebe M."/>
            <person name="Maruyama T."/>
            <person name="Minagawa J."/>
            <person name="Obokata J."/>
            <person name="Shigenobu S."/>
        </authorList>
    </citation>
    <scope>NUCLEOTIDE SEQUENCE [LARGE SCALE GENOMIC DNA]</scope>
</reference>